<dbReference type="Pfam" id="PF12796">
    <property type="entry name" value="Ank_2"/>
    <property type="match status" value="1"/>
</dbReference>
<dbReference type="PANTHER" id="PTHR24164">
    <property type="entry name" value="RELA-ASSOCIATED INHIBITOR"/>
    <property type="match status" value="1"/>
</dbReference>
<dbReference type="PROSITE" id="PS50297">
    <property type="entry name" value="ANK_REP_REGION"/>
    <property type="match status" value="1"/>
</dbReference>
<dbReference type="EMBL" id="DS113218">
    <property type="protein sequence ID" value="EAY18466.1"/>
    <property type="molecule type" value="Genomic_DNA"/>
</dbReference>
<dbReference type="Gene3D" id="1.25.40.20">
    <property type="entry name" value="Ankyrin repeat-containing domain"/>
    <property type="match status" value="2"/>
</dbReference>
<evidence type="ECO:0000313" key="2">
    <source>
        <dbReference type="EMBL" id="EAY18466.1"/>
    </source>
</evidence>
<proteinExistence type="predicted"/>
<dbReference type="PROSITE" id="PS50088">
    <property type="entry name" value="ANK_REPEAT"/>
    <property type="match status" value="1"/>
</dbReference>
<dbReference type="InterPro" id="IPR036770">
    <property type="entry name" value="Ankyrin_rpt-contain_sf"/>
</dbReference>
<evidence type="ECO:0000313" key="3">
    <source>
        <dbReference type="Proteomes" id="UP000001542"/>
    </source>
</evidence>
<dbReference type="SUPFAM" id="SSF48403">
    <property type="entry name" value="Ankyrin repeat"/>
    <property type="match status" value="1"/>
</dbReference>
<evidence type="ECO:0000256" key="1">
    <source>
        <dbReference type="PROSITE-ProRule" id="PRU00023"/>
    </source>
</evidence>
<sequence length="190" mass="22138">MLKKLKNQNLIDLIGRHLPKIIEINNMALDESKFDDVYNLIKEASDQRDLATILYYHSELSSTLQPKMGNHSIYLTSACRGNIQLTKDFVECGANIYQWDICEDTLIHIFAENGYCDALKYFMKYEHDINKQDKDGNTPLHLAILNEEYEICKYLCNYSGINKKIKNNEKETPLDIARRLNLNDIKKMLI</sequence>
<dbReference type="SMART" id="SM00248">
    <property type="entry name" value="ANK"/>
    <property type="match status" value="3"/>
</dbReference>
<dbReference type="GO" id="GO:0006355">
    <property type="term" value="P:regulation of DNA-templated transcription"/>
    <property type="evidence" value="ECO:0007669"/>
    <property type="project" value="InterPro"/>
</dbReference>
<dbReference type="InterPro" id="IPR002110">
    <property type="entry name" value="Ankyrin_rpt"/>
</dbReference>
<dbReference type="PANTHER" id="PTHR24164:SF4">
    <property type="entry name" value="RELA-ASSOCIATED INHIBITOR"/>
    <property type="match status" value="1"/>
</dbReference>
<keyword evidence="1" id="KW-0040">ANK repeat</keyword>
<feature type="repeat" description="ANK" evidence="1">
    <location>
        <begin position="135"/>
        <end position="155"/>
    </location>
</feature>
<gene>
    <name evidence="2" type="ORF">TVAG_083190</name>
</gene>
<reference evidence="2" key="2">
    <citation type="journal article" date="2007" name="Science">
        <title>Draft genome sequence of the sexually transmitted pathogen Trichomonas vaginalis.</title>
        <authorList>
            <person name="Carlton J.M."/>
            <person name="Hirt R.P."/>
            <person name="Silva J.C."/>
            <person name="Delcher A.L."/>
            <person name="Schatz M."/>
            <person name="Zhao Q."/>
            <person name="Wortman J.R."/>
            <person name="Bidwell S.L."/>
            <person name="Alsmark U.C.M."/>
            <person name="Besteiro S."/>
            <person name="Sicheritz-Ponten T."/>
            <person name="Noel C.J."/>
            <person name="Dacks J.B."/>
            <person name="Foster P.G."/>
            <person name="Simillion C."/>
            <person name="Van de Peer Y."/>
            <person name="Miranda-Saavedra D."/>
            <person name="Barton G.J."/>
            <person name="Westrop G.D."/>
            <person name="Mueller S."/>
            <person name="Dessi D."/>
            <person name="Fiori P.L."/>
            <person name="Ren Q."/>
            <person name="Paulsen I."/>
            <person name="Zhang H."/>
            <person name="Bastida-Corcuera F.D."/>
            <person name="Simoes-Barbosa A."/>
            <person name="Brown M.T."/>
            <person name="Hayes R.D."/>
            <person name="Mukherjee M."/>
            <person name="Okumura C.Y."/>
            <person name="Schneider R."/>
            <person name="Smith A.J."/>
            <person name="Vanacova S."/>
            <person name="Villalvazo M."/>
            <person name="Haas B.J."/>
            <person name="Pertea M."/>
            <person name="Feldblyum T.V."/>
            <person name="Utterback T.R."/>
            <person name="Shu C.L."/>
            <person name="Osoegawa K."/>
            <person name="de Jong P.J."/>
            <person name="Hrdy I."/>
            <person name="Horvathova L."/>
            <person name="Zubacova Z."/>
            <person name="Dolezal P."/>
            <person name="Malik S.B."/>
            <person name="Logsdon J.M. Jr."/>
            <person name="Henze K."/>
            <person name="Gupta A."/>
            <person name="Wang C.C."/>
            <person name="Dunne R.L."/>
            <person name="Upcroft J.A."/>
            <person name="Upcroft P."/>
            <person name="White O."/>
            <person name="Salzberg S.L."/>
            <person name="Tang P."/>
            <person name="Chiu C.-H."/>
            <person name="Lee Y.-S."/>
            <person name="Embley T.M."/>
            <person name="Coombs G.H."/>
            <person name="Mottram J.C."/>
            <person name="Tachezy J."/>
            <person name="Fraser-Liggett C.M."/>
            <person name="Johnson P.J."/>
        </authorList>
    </citation>
    <scope>NUCLEOTIDE SEQUENCE [LARGE SCALE GENOMIC DNA]</scope>
    <source>
        <strain evidence="2">G3</strain>
    </source>
</reference>
<name>A2DM46_TRIV3</name>
<keyword evidence="3" id="KW-1185">Reference proteome</keyword>
<dbReference type="eggNOG" id="KOG0504">
    <property type="taxonomic scope" value="Eukaryota"/>
</dbReference>
<organism evidence="2 3">
    <name type="scientific">Trichomonas vaginalis (strain ATCC PRA-98 / G3)</name>
    <dbReference type="NCBI Taxonomy" id="412133"/>
    <lineage>
        <taxon>Eukaryota</taxon>
        <taxon>Metamonada</taxon>
        <taxon>Parabasalia</taxon>
        <taxon>Trichomonadida</taxon>
        <taxon>Trichomonadidae</taxon>
        <taxon>Trichomonas</taxon>
    </lineage>
</organism>
<dbReference type="RefSeq" id="XP_001579452.1">
    <property type="nucleotide sequence ID" value="XM_001579402.1"/>
</dbReference>
<accession>A2DM46</accession>
<dbReference type="InterPro" id="IPR028320">
    <property type="entry name" value="iASPP"/>
</dbReference>
<dbReference type="AlphaFoldDB" id="A2DM46"/>
<dbReference type="STRING" id="5722.A2DM46"/>
<dbReference type="VEuPathDB" id="TrichDB:TVAGG3_0984180"/>
<protein>
    <submittedName>
        <fullName evidence="2">Uncharacterized protein</fullName>
    </submittedName>
</protein>
<reference evidence="2" key="1">
    <citation type="submission" date="2006-10" db="EMBL/GenBank/DDBJ databases">
        <authorList>
            <person name="Amadeo P."/>
            <person name="Zhao Q."/>
            <person name="Wortman J."/>
            <person name="Fraser-Liggett C."/>
            <person name="Carlton J."/>
        </authorList>
    </citation>
    <scope>NUCLEOTIDE SEQUENCE</scope>
    <source>
        <strain evidence="2">G3</strain>
    </source>
</reference>
<dbReference type="SMR" id="A2DM46"/>
<dbReference type="InParanoid" id="A2DM46"/>
<dbReference type="OrthoDB" id="9995210at2759"/>
<dbReference type="KEGG" id="tva:5463976"/>
<dbReference type="VEuPathDB" id="TrichDB:TVAG_083190"/>
<dbReference type="Proteomes" id="UP000001542">
    <property type="component" value="Unassembled WGS sequence"/>
</dbReference>